<dbReference type="Gene3D" id="3.20.20.150">
    <property type="entry name" value="Divalent-metal-dependent TIM barrel enzymes"/>
    <property type="match status" value="1"/>
</dbReference>
<evidence type="ECO:0000313" key="2">
    <source>
        <dbReference type="EMBL" id="OOP74689.1"/>
    </source>
</evidence>
<comment type="caution">
    <text evidence="2">The sequence shown here is derived from an EMBL/GenBank/DDBJ whole genome shotgun (WGS) entry which is preliminary data.</text>
</comment>
<name>A0A1S9NAW4_CLOBE</name>
<protein>
    <submittedName>
        <fullName evidence="2">Endonuclease</fullName>
    </submittedName>
</protein>
<sequence>MKYVAMNFHYVRYPLSTFLDKVERSFFEYVELWAAAPHFNIYDATMADAAALKKEIKKRNLKLACVTPEQCVYPVNLAIQDTQLRNNSIEYFKKTIEVAEALETSRVIVSAGYGFFNQPKEEAWKLAKESLSVLSQFAKGKGITLTLEPLMVTTSNVINSSSDLSRMIDEVNSPNLVGMLDTSQMSFYPETPKEYFKNLGDKLQYLHFNDRSHLVPGDGDLPMKDHYKQIVENGYDGFCSFEICDRRYYCDPDAALDSIENWIKSNKF</sequence>
<keyword evidence="2" id="KW-0540">Nuclease</keyword>
<dbReference type="AlphaFoldDB" id="A0A1S9NAW4"/>
<accession>A0A1S9NAW4</accession>
<dbReference type="InterPro" id="IPR013022">
    <property type="entry name" value="Xyl_isomerase-like_TIM-brl"/>
</dbReference>
<dbReference type="PANTHER" id="PTHR12110:SF21">
    <property type="entry name" value="XYLOSE ISOMERASE-LIKE TIM BARREL DOMAIN-CONTAINING PROTEIN"/>
    <property type="match status" value="1"/>
</dbReference>
<keyword evidence="2" id="KW-0378">Hydrolase</keyword>
<dbReference type="InterPro" id="IPR050312">
    <property type="entry name" value="IolE/XylAMocC-like"/>
</dbReference>
<dbReference type="InterPro" id="IPR036237">
    <property type="entry name" value="Xyl_isomerase-like_sf"/>
</dbReference>
<keyword evidence="2" id="KW-0255">Endonuclease</keyword>
<dbReference type="EMBL" id="MWMH01000001">
    <property type="protein sequence ID" value="OOP74689.1"/>
    <property type="molecule type" value="Genomic_DNA"/>
</dbReference>
<dbReference type="PANTHER" id="PTHR12110">
    <property type="entry name" value="HYDROXYPYRUVATE ISOMERASE"/>
    <property type="match status" value="1"/>
</dbReference>
<evidence type="ECO:0000259" key="1">
    <source>
        <dbReference type="Pfam" id="PF01261"/>
    </source>
</evidence>
<feature type="domain" description="Xylose isomerase-like TIM barrel" evidence="1">
    <location>
        <begin position="27"/>
        <end position="264"/>
    </location>
</feature>
<proteinExistence type="predicted"/>
<dbReference type="SUPFAM" id="SSF51658">
    <property type="entry name" value="Xylose isomerase-like"/>
    <property type="match status" value="1"/>
</dbReference>
<dbReference type="RefSeq" id="WP_078114233.1">
    <property type="nucleotide sequence ID" value="NZ_MWMH01000001.1"/>
</dbReference>
<evidence type="ECO:0000313" key="3">
    <source>
        <dbReference type="Proteomes" id="UP000190959"/>
    </source>
</evidence>
<gene>
    <name evidence="2" type="ORF">CBEIBR21_00545</name>
</gene>
<reference evidence="2 3" key="1">
    <citation type="submission" date="2017-02" db="EMBL/GenBank/DDBJ databases">
        <title>Genome sequence of Clostridium beijerinckii Br21.</title>
        <authorList>
            <person name="Fonseca B.C."/>
            <person name="Guazzaroni M.E."/>
            <person name="Riano-Pachon D.M."/>
            <person name="Reginatto V."/>
        </authorList>
    </citation>
    <scope>NUCLEOTIDE SEQUENCE [LARGE SCALE GENOMIC DNA]</scope>
    <source>
        <strain evidence="2 3">Br21</strain>
    </source>
</reference>
<dbReference type="Proteomes" id="UP000190959">
    <property type="component" value="Unassembled WGS sequence"/>
</dbReference>
<dbReference type="Pfam" id="PF01261">
    <property type="entry name" value="AP_endonuc_2"/>
    <property type="match status" value="1"/>
</dbReference>
<dbReference type="GO" id="GO:0004519">
    <property type="term" value="F:endonuclease activity"/>
    <property type="evidence" value="ECO:0007669"/>
    <property type="project" value="UniProtKB-KW"/>
</dbReference>
<organism evidence="2 3">
    <name type="scientific">Clostridium beijerinckii</name>
    <name type="common">Clostridium MP</name>
    <dbReference type="NCBI Taxonomy" id="1520"/>
    <lineage>
        <taxon>Bacteria</taxon>
        <taxon>Bacillati</taxon>
        <taxon>Bacillota</taxon>
        <taxon>Clostridia</taxon>
        <taxon>Eubacteriales</taxon>
        <taxon>Clostridiaceae</taxon>
        <taxon>Clostridium</taxon>
    </lineage>
</organism>